<dbReference type="InterPro" id="IPR008312">
    <property type="entry name" value="T6SS_TssB1"/>
</dbReference>
<name>A0ABT5B6V7_9BACT</name>
<evidence type="ECO:0000313" key="2">
    <source>
        <dbReference type="Proteomes" id="UP001217838"/>
    </source>
</evidence>
<dbReference type="NCBIfam" id="TIGR03358">
    <property type="entry name" value="VI_chp_5"/>
    <property type="match status" value="1"/>
</dbReference>
<dbReference type="RefSeq" id="WP_271999001.1">
    <property type="nucleotide sequence ID" value="NZ_JAQNDN010000007.1"/>
</dbReference>
<dbReference type="Pfam" id="PF05591">
    <property type="entry name" value="T6SS_VipA"/>
    <property type="match status" value="1"/>
</dbReference>
<keyword evidence="2" id="KW-1185">Reference proteome</keyword>
<dbReference type="PANTHER" id="PTHR35850">
    <property type="entry name" value="CYTOPLASMIC PROTEIN-RELATED"/>
    <property type="match status" value="1"/>
</dbReference>
<accession>A0ABT5B6V7</accession>
<comment type="caution">
    <text evidence="1">The sequence shown here is derived from an EMBL/GenBank/DDBJ whole genome shotgun (WGS) entry which is preliminary data.</text>
</comment>
<sequence>MSNRSSEIPKGRINVKFEVDTDGQKQEVSLPYKVLYLGDLGGDTPRPALKERDVVPIDVDTFDEVVKAHAPSLSFQVPDHVSGVADQKFAIDLEFQSLDDFSPDRLIEKVEALKALKARRDALAAIRYPLDTGRGELAERLSALLGDDAARRVLQAHYQRPALPAGKPEGDPQ</sequence>
<dbReference type="EMBL" id="JAQNDN010000007">
    <property type="protein sequence ID" value="MDC0669254.1"/>
    <property type="molecule type" value="Genomic_DNA"/>
</dbReference>
<proteinExistence type="predicted"/>
<dbReference type="Proteomes" id="UP001217838">
    <property type="component" value="Unassembled WGS sequence"/>
</dbReference>
<organism evidence="1 2">
    <name type="scientific">Nannocystis radixulma</name>
    <dbReference type="NCBI Taxonomy" id="2995305"/>
    <lineage>
        <taxon>Bacteria</taxon>
        <taxon>Pseudomonadati</taxon>
        <taxon>Myxococcota</taxon>
        <taxon>Polyangia</taxon>
        <taxon>Nannocystales</taxon>
        <taxon>Nannocystaceae</taxon>
        <taxon>Nannocystis</taxon>
    </lineage>
</organism>
<protein>
    <submittedName>
        <fullName evidence="1">Type VI secretion system contractile sheath small subunit</fullName>
    </submittedName>
</protein>
<gene>
    <name evidence="1" type="primary">tssB</name>
    <name evidence="1" type="ORF">POL58_15990</name>
</gene>
<dbReference type="PANTHER" id="PTHR35850:SF2">
    <property type="entry name" value="TYPE VI SECRETION SYSTEM CONTRACTILE SHEATH SMALL SUBUNIT"/>
    <property type="match status" value="1"/>
</dbReference>
<evidence type="ECO:0000313" key="1">
    <source>
        <dbReference type="EMBL" id="MDC0669254.1"/>
    </source>
</evidence>
<reference evidence="1 2" key="1">
    <citation type="submission" date="2022-11" db="EMBL/GenBank/DDBJ databases">
        <title>Minimal conservation of predation-associated metabolite biosynthetic gene clusters underscores biosynthetic potential of Myxococcota including descriptions for ten novel species: Archangium lansinium sp. nov., Myxococcus landrumus sp. nov., Nannocystis bai.</title>
        <authorList>
            <person name="Ahearne A."/>
            <person name="Stevens C."/>
            <person name="Dowd S."/>
        </authorList>
    </citation>
    <scope>NUCLEOTIDE SEQUENCE [LARGE SCALE GENOMIC DNA]</scope>
    <source>
        <strain evidence="1 2">NCELM</strain>
    </source>
</reference>